<dbReference type="Gene3D" id="1.10.950.10">
    <property type="entry name" value="Villin headpiece domain"/>
    <property type="match status" value="1"/>
</dbReference>
<evidence type="ECO:0000259" key="2">
    <source>
        <dbReference type="PROSITE" id="PS51089"/>
    </source>
</evidence>
<feature type="region of interest" description="Disordered" evidence="1">
    <location>
        <begin position="201"/>
        <end position="289"/>
    </location>
</feature>
<feature type="compositionally biased region" description="Pro residues" evidence="1">
    <location>
        <begin position="72"/>
        <end position="88"/>
    </location>
</feature>
<dbReference type="STRING" id="63057.A0A2P5BKT9"/>
<dbReference type="InterPro" id="IPR003128">
    <property type="entry name" value="Villin_headpiece"/>
</dbReference>
<evidence type="ECO:0000313" key="4">
    <source>
        <dbReference type="Proteomes" id="UP000237000"/>
    </source>
</evidence>
<dbReference type="SMART" id="SM00153">
    <property type="entry name" value="VHP"/>
    <property type="match status" value="1"/>
</dbReference>
<reference evidence="4" key="1">
    <citation type="submission" date="2016-06" db="EMBL/GenBank/DDBJ databases">
        <title>Parallel loss of symbiosis genes in relatives of nitrogen-fixing non-legume Parasponia.</title>
        <authorList>
            <person name="Van Velzen R."/>
            <person name="Holmer R."/>
            <person name="Bu F."/>
            <person name="Rutten L."/>
            <person name="Van Zeijl A."/>
            <person name="Liu W."/>
            <person name="Santuari L."/>
            <person name="Cao Q."/>
            <person name="Sharma T."/>
            <person name="Shen D."/>
            <person name="Roswanjaya Y."/>
            <person name="Wardhani T."/>
            <person name="Kalhor M.S."/>
            <person name="Jansen J."/>
            <person name="Van den Hoogen J."/>
            <person name="Gungor B."/>
            <person name="Hartog M."/>
            <person name="Hontelez J."/>
            <person name="Verver J."/>
            <person name="Yang W.-C."/>
            <person name="Schijlen E."/>
            <person name="Repin R."/>
            <person name="Schilthuizen M."/>
            <person name="Schranz E."/>
            <person name="Heidstra R."/>
            <person name="Miyata K."/>
            <person name="Fedorova E."/>
            <person name="Kohlen W."/>
            <person name="Bisseling T."/>
            <person name="Smit S."/>
            <person name="Geurts R."/>
        </authorList>
    </citation>
    <scope>NUCLEOTIDE SEQUENCE [LARGE SCALE GENOMIC DNA]</scope>
    <source>
        <strain evidence="4">cv. RG33-2</strain>
    </source>
</reference>
<gene>
    <name evidence="3" type="ORF">TorRG33x02_317610</name>
</gene>
<protein>
    <submittedName>
        <fullName evidence="3">Villin</fullName>
    </submittedName>
</protein>
<dbReference type="Pfam" id="PF02209">
    <property type="entry name" value="VHP"/>
    <property type="match status" value="1"/>
</dbReference>
<dbReference type="InterPro" id="IPR007122">
    <property type="entry name" value="Villin/Gelsolin"/>
</dbReference>
<dbReference type="EMBL" id="JXTC01000502">
    <property type="protein sequence ID" value="PON49391.1"/>
    <property type="molecule type" value="Genomic_DNA"/>
</dbReference>
<dbReference type="GO" id="GO:0007015">
    <property type="term" value="P:actin filament organization"/>
    <property type="evidence" value="ECO:0007669"/>
    <property type="project" value="UniProtKB-ARBA"/>
</dbReference>
<feature type="compositionally biased region" description="Polar residues" evidence="1">
    <location>
        <begin position="242"/>
        <end position="254"/>
    </location>
</feature>
<feature type="domain" description="HP" evidence="2">
    <location>
        <begin position="294"/>
        <end position="359"/>
    </location>
</feature>
<name>A0A2P5BKT9_TREOI</name>
<feature type="region of interest" description="Disordered" evidence="1">
    <location>
        <begin position="63"/>
        <end position="88"/>
    </location>
</feature>
<dbReference type="Proteomes" id="UP000237000">
    <property type="component" value="Unassembled WGS sequence"/>
</dbReference>
<dbReference type="InterPro" id="IPR029006">
    <property type="entry name" value="ADF-H/Gelsolin-like_dom_sf"/>
</dbReference>
<comment type="caution">
    <text evidence="3">The sequence shown here is derived from an EMBL/GenBank/DDBJ whole genome shotgun (WGS) entry which is preliminary data.</text>
</comment>
<keyword evidence="4" id="KW-1185">Reference proteome</keyword>
<dbReference type="OrthoDB" id="1746725at2759"/>
<dbReference type="PROSITE" id="PS51089">
    <property type="entry name" value="HP"/>
    <property type="match status" value="1"/>
</dbReference>
<evidence type="ECO:0000313" key="3">
    <source>
        <dbReference type="EMBL" id="PON49391.1"/>
    </source>
</evidence>
<dbReference type="GO" id="GO:0051015">
    <property type="term" value="F:actin filament binding"/>
    <property type="evidence" value="ECO:0007669"/>
    <property type="project" value="InterPro"/>
</dbReference>
<dbReference type="PANTHER" id="PTHR11977">
    <property type="entry name" value="VILLIN"/>
    <property type="match status" value="1"/>
</dbReference>
<organism evidence="3 4">
    <name type="scientific">Trema orientale</name>
    <name type="common">Charcoal tree</name>
    <name type="synonym">Celtis orientalis</name>
    <dbReference type="NCBI Taxonomy" id="63057"/>
    <lineage>
        <taxon>Eukaryota</taxon>
        <taxon>Viridiplantae</taxon>
        <taxon>Streptophyta</taxon>
        <taxon>Embryophyta</taxon>
        <taxon>Tracheophyta</taxon>
        <taxon>Spermatophyta</taxon>
        <taxon>Magnoliopsida</taxon>
        <taxon>eudicotyledons</taxon>
        <taxon>Gunneridae</taxon>
        <taxon>Pentapetalae</taxon>
        <taxon>rosids</taxon>
        <taxon>fabids</taxon>
        <taxon>Rosales</taxon>
        <taxon>Cannabaceae</taxon>
        <taxon>Trema</taxon>
    </lineage>
</organism>
<dbReference type="InterPro" id="IPR036886">
    <property type="entry name" value="Villin_headpiece_dom_sf"/>
</dbReference>
<evidence type="ECO:0000256" key="1">
    <source>
        <dbReference type="SAM" id="MobiDB-lite"/>
    </source>
</evidence>
<dbReference type="AlphaFoldDB" id="A0A2P5BKT9"/>
<accession>A0A2P5BKT9</accession>
<proteinExistence type="predicted"/>
<dbReference type="SUPFAM" id="SSF47050">
    <property type="entry name" value="VHP, Villin headpiece domain"/>
    <property type="match status" value="1"/>
</dbReference>
<dbReference type="PANTHER" id="PTHR11977:SF25">
    <property type="entry name" value="VILLIN-1"/>
    <property type="match status" value="1"/>
</dbReference>
<dbReference type="InParanoid" id="A0A2P5BKT9"/>
<dbReference type="Gene3D" id="3.40.20.10">
    <property type="entry name" value="Severin"/>
    <property type="match status" value="1"/>
</dbReference>
<sequence length="359" mass="40383">MNVNELERLFREAQAANDEKFAELRALVLDLTNTVYTMQTSLLNEMTKFSENVNARIDKIQLEKNTHATAPPSLPLRRPPPPPPPSPPFPLVAPKGKGRLIMAPQHQIYHPGQHQYDQTTISPLYTRNDNDLAKRKFLETDVLAEGLSVETPIYIVTEGQEPPFFTRFFVWDSSKANMHGNSFERKLAKLKGKPQSLEAPIRNSWKAYSRETTPDGLRSRSASSNGRGRSPSPASNTSSTNWKSPTNHLQSSPIPTVRRLFPDSPPHGSPTIEIRSPTENAGSAQADGNEAGSNINLLIYPYERLKVVSSDPVTGIDVTKREAYLSDDEFEAKFGMTKRDFYKLPKWKQNKLKMSLHLF</sequence>
<feature type="compositionally biased region" description="Low complexity" evidence="1">
    <location>
        <begin position="219"/>
        <end position="241"/>
    </location>
</feature>